<accession>A0A0D2PFI6</accession>
<organism evidence="1 2">
    <name type="scientific">Hypholoma sublateritium (strain FD-334 SS-4)</name>
    <dbReference type="NCBI Taxonomy" id="945553"/>
    <lineage>
        <taxon>Eukaryota</taxon>
        <taxon>Fungi</taxon>
        <taxon>Dikarya</taxon>
        <taxon>Basidiomycota</taxon>
        <taxon>Agaricomycotina</taxon>
        <taxon>Agaricomycetes</taxon>
        <taxon>Agaricomycetidae</taxon>
        <taxon>Agaricales</taxon>
        <taxon>Agaricineae</taxon>
        <taxon>Strophariaceae</taxon>
        <taxon>Hypholoma</taxon>
    </lineage>
</organism>
<protein>
    <submittedName>
        <fullName evidence="1">Uncharacterized protein</fullName>
    </submittedName>
</protein>
<dbReference type="EMBL" id="KN817519">
    <property type="protein sequence ID" value="KJA29514.1"/>
    <property type="molecule type" value="Genomic_DNA"/>
</dbReference>
<keyword evidence="2" id="KW-1185">Reference proteome</keyword>
<name>A0A0D2PFI6_HYPSF</name>
<gene>
    <name evidence="1" type="ORF">HYPSUDRAFT_33003</name>
</gene>
<dbReference type="AlphaFoldDB" id="A0A0D2PFI6"/>
<evidence type="ECO:0000313" key="2">
    <source>
        <dbReference type="Proteomes" id="UP000054270"/>
    </source>
</evidence>
<dbReference type="Proteomes" id="UP000054270">
    <property type="component" value="Unassembled WGS sequence"/>
</dbReference>
<sequence length="204" mass="22520">MIVQPAPARTGAAVICSPCPTPRKQNRIRLAYSRETAPFSSVTVCAYSSSSVLVTDTPRFQSRILRPTSSAINSPHRDASLHRLDPRPFPAARESIADGPGMQTHMTRMLMQPARHFGAPTHQTFVRLRRTFSARTIRPDHALSPAWTNWLDRACLLGCSRGASRPTLRLSVLPCVASVLRHAPDFAPSSSTCLPESRPLHRSY</sequence>
<evidence type="ECO:0000313" key="1">
    <source>
        <dbReference type="EMBL" id="KJA29514.1"/>
    </source>
</evidence>
<proteinExistence type="predicted"/>
<reference evidence="2" key="1">
    <citation type="submission" date="2014-04" db="EMBL/GenBank/DDBJ databases">
        <title>Evolutionary Origins and Diversification of the Mycorrhizal Mutualists.</title>
        <authorList>
            <consortium name="DOE Joint Genome Institute"/>
            <consortium name="Mycorrhizal Genomics Consortium"/>
            <person name="Kohler A."/>
            <person name="Kuo A."/>
            <person name="Nagy L.G."/>
            <person name="Floudas D."/>
            <person name="Copeland A."/>
            <person name="Barry K.W."/>
            <person name="Cichocki N."/>
            <person name="Veneault-Fourrey C."/>
            <person name="LaButti K."/>
            <person name="Lindquist E.A."/>
            <person name="Lipzen A."/>
            <person name="Lundell T."/>
            <person name="Morin E."/>
            <person name="Murat C."/>
            <person name="Riley R."/>
            <person name="Ohm R."/>
            <person name="Sun H."/>
            <person name="Tunlid A."/>
            <person name="Henrissat B."/>
            <person name="Grigoriev I.V."/>
            <person name="Hibbett D.S."/>
            <person name="Martin F."/>
        </authorList>
    </citation>
    <scope>NUCLEOTIDE SEQUENCE [LARGE SCALE GENOMIC DNA]</scope>
    <source>
        <strain evidence="2">FD-334 SS-4</strain>
    </source>
</reference>